<dbReference type="EMBL" id="JAAXLA010000022">
    <property type="protein sequence ID" value="NMH98399.1"/>
    <property type="molecule type" value="Genomic_DNA"/>
</dbReference>
<comment type="caution">
    <text evidence="2">The sequence shown here is derived from an EMBL/GenBank/DDBJ whole genome shotgun (WGS) entry which is preliminary data.</text>
</comment>
<dbReference type="SUPFAM" id="SSF103481">
    <property type="entry name" value="Multidrug resistance efflux transporter EmrE"/>
    <property type="match status" value="1"/>
</dbReference>
<keyword evidence="1" id="KW-1133">Transmembrane helix</keyword>
<feature type="transmembrane region" description="Helical" evidence="1">
    <location>
        <begin position="156"/>
        <end position="176"/>
    </location>
</feature>
<organism evidence="2 3">
    <name type="scientific">Pseudonocardia acidicola</name>
    <dbReference type="NCBI Taxonomy" id="2724939"/>
    <lineage>
        <taxon>Bacteria</taxon>
        <taxon>Bacillati</taxon>
        <taxon>Actinomycetota</taxon>
        <taxon>Actinomycetes</taxon>
        <taxon>Pseudonocardiales</taxon>
        <taxon>Pseudonocardiaceae</taxon>
        <taxon>Pseudonocardia</taxon>
    </lineage>
</organism>
<reference evidence="2 3" key="1">
    <citation type="submission" date="2020-04" db="EMBL/GenBank/DDBJ databases">
        <authorList>
            <person name="Klaysubun C."/>
            <person name="Duangmal K."/>
            <person name="Lipun K."/>
        </authorList>
    </citation>
    <scope>NUCLEOTIDE SEQUENCE [LARGE SCALE GENOMIC DNA]</scope>
    <source>
        <strain evidence="2 3">K10HN5</strain>
    </source>
</reference>
<dbReference type="NCBIfam" id="NF038012">
    <property type="entry name" value="DMT_1"/>
    <property type="match status" value="1"/>
</dbReference>
<evidence type="ECO:0000256" key="1">
    <source>
        <dbReference type="SAM" id="Phobius"/>
    </source>
</evidence>
<evidence type="ECO:0000313" key="2">
    <source>
        <dbReference type="EMBL" id="NMH98399.1"/>
    </source>
</evidence>
<name>A0ABX1SBW9_9PSEU</name>
<gene>
    <name evidence="2" type="ORF">HF526_13930</name>
</gene>
<dbReference type="InterPro" id="IPR037185">
    <property type="entry name" value="EmrE-like"/>
</dbReference>
<evidence type="ECO:0000313" key="3">
    <source>
        <dbReference type="Proteomes" id="UP000820669"/>
    </source>
</evidence>
<keyword evidence="3" id="KW-1185">Reference proteome</keyword>
<dbReference type="Proteomes" id="UP000820669">
    <property type="component" value="Unassembled WGS sequence"/>
</dbReference>
<keyword evidence="1" id="KW-0472">Membrane</keyword>
<sequence length="291" mass="29790">MTIALAVAAAVLLGLGFVLQQRVAQQAPPEDSLSFRLFADLIGKPLWLAGIAAMVGGQILGAVALGAGDVTLVEPLLTTNLLFALVLARLLSAQQLGGREWGGAALLIAGVVAFIAATRPGTGAGTVAEPQNWIFIGLVLVIVAGLVALARRTSGSAQATTLAAAAGLLFGTQDGLTRAAMRILDGGGPGELLRSWLPYVVLAVAVVGLLLAQSAFEAAPLRASLPPITAAEPLVGIAYGITVFGERVRVAPPWLAVEAGGLAAMIVGVVLLARSHMFAPHRHRRHPQVQS</sequence>
<dbReference type="PANTHER" id="PTHR40761:SF1">
    <property type="entry name" value="CONSERVED INTEGRAL MEMBRANE ALANINE VALINE AND LEUCINE RICH PROTEIN-RELATED"/>
    <property type="match status" value="1"/>
</dbReference>
<feature type="transmembrane region" description="Helical" evidence="1">
    <location>
        <begin position="44"/>
        <end position="65"/>
    </location>
</feature>
<dbReference type="RefSeq" id="WP_169381848.1">
    <property type="nucleotide sequence ID" value="NZ_JAAXLA010000022.1"/>
</dbReference>
<keyword evidence="1" id="KW-0812">Transmembrane</keyword>
<proteinExistence type="predicted"/>
<accession>A0ABX1SBW9</accession>
<feature type="transmembrane region" description="Helical" evidence="1">
    <location>
        <begin position="103"/>
        <end position="121"/>
    </location>
</feature>
<feature type="transmembrane region" description="Helical" evidence="1">
    <location>
        <begin position="254"/>
        <end position="273"/>
    </location>
</feature>
<protein>
    <submittedName>
        <fullName evidence="2">DMT family transporter</fullName>
    </submittedName>
</protein>
<dbReference type="PANTHER" id="PTHR40761">
    <property type="entry name" value="CONSERVED INTEGRAL MEMBRANE ALANINE VALINE AND LEUCINE RICH PROTEIN-RELATED"/>
    <property type="match status" value="1"/>
</dbReference>
<feature type="transmembrane region" description="Helical" evidence="1">
    <location>
        <begin position="133"/>
        <end position="150"/>
    </location>
</feature>
<feature type="transmembrane region" description="Helical" evidence="1">
    <location>
        <begin position="196"/>
        <end position="216"/>
    </location>
</feature>
<feature type="transmembrane region" description="Helical" evidence="1">
    <location>
        <begin position="72"/>
        <end position="91"/>
    </location>
</feature>